<comment type="caution">
    <text evidence="2">The sequence shown here is derived from an EMBL/GenBank/DDBJ whole genome shotgun (WGS) entry which is preliminary data.</text>
</comment>
<keyword evidence="1" id="KW-0812">Transmembrane</keyword>
<dbReference type="EMBL" id="BMHB01000001">
    <property type="protein sequence ID" value="GGI11304.1"/>
    <property type="molecule type" value="Genomic_DNA"/>
</dbReference>
<feature type="transmembrane region" description="Helical" evidence="1">
    <location>
        <begin position="12"/>
        <end position="36"/>
    </location>
</feature>
<evidence type="ECO:0000313" key="3">
    <source>
        <dbReference type="Proteomes" id="UP000626244"/>
    </source>
</evidence>
<feature type="transmembrane region" description="Helical" evidence="1">
    <location>
        <begin position="75"/>
        <end position="92"/>
    </location>
</feature>
<evidence type="ECO:0008006" key="4">
    <source>
        <dbReference type="Google" id="ProtNLM"/>
    </source>
</evidence>
<dbReference type="InterPro" id="IPR020390">
    <property type="entry name" value="Uncharacterised_YqhV"/>
</dbReference>
<dbReference type="Proteomes" id="UP000626244">
    <property type="component" value="Unassembled WGS sequence"/>
</dbReference>
<keyword evidence="3" id="KW-1185">Reference proteome</keyword>
<dbReference type="AlphaFoldDB" id="A0A8J3EW95"/>
<accession>A0A8J3EW95</accession>
<protein>
    <recommendedName>
        <fullName evidence="4">DUF2619 domain-containing protein</fullName>
    </recommendedName>
</protein>
<dbReference type="Pfam" id="PF10942">
    <property type="entry name" value="DUF2619"/>
    <property type="match status" value="1"/>
</dbReference>
<evidence type="ECO:0000313" key="2">
    <source>
        <dbReference type="EMBL" id="GGI11304.1"/>
    </source>
</evidence>
<dbReference type="RefSeq" id="WP_087998972.1">
    <property type="nucleotide sequence ID" value="NZ_BMHB01000001.1"/>
</dbReference>
<evidence type="ECO:0000256" key="1">
    <source>
        <dbReference type="SAM" id="Phobius"/>
    </source>
</evidence>
<feature type="transmembrane region" description="Helical" evidence="1">
    <location>
        <begin position="48"/>
        <end position="69"/>
    </location>
</feature>
<keyword evidence="1" id="KW-1133">Transmembrane helix</keyword>
<reference evidence="3" key="1">
    <citation type="journal article" date="2019" name="Int. J. Syst. Evol. Microbiol.">
        <title>The Global Catalogue of Microorganisms (GCM) 10K type strain sequencing project: providing services to taxonomists for standard genome sequencing and annotation.</title>
        <authorList>
            <consortium name="The Broad Institute Genomics Platform"/>
            <consortium name="The Broad Institute Genome Sequencing Center for Infectious Disease"/>
            <person name="Wu L."/>
            <person name="Ma J."/>
        </authorList>
    </citation>
    <scope>NUCLEOTIDE SEQUENCE [LARGE SCALE GENOMIC DNA]</scope>
    <source>
        <strain evidence="3">CGMCC 1.14993</strain>
    </source>
</reference>
<gene>
    <name evidence="2" type="ORF">GCM10007380_07160</name>
</gene>
<sequence length="93" mass="9990">MKQWIDSMDKAVLGMGLLRVVGGSLELMAAITILYFNDIKKALALNSILATIGPIILISTMTIGIIGVASELDPIRLVLVFCGVFLILLAVFK</sequence>
<name>A0A8J3EW95_9BACI</name>
<organism evidence="2 3">
    <name type="scientific">Gottfriedia solisilvae</name>
    <dbReference type="NCBI Taxonomy" id="1516104"/>
    <lineage>
        <taxon>Bacteria</taxon>
        <taxon>Bacillati</taxon>
        <taxon>Bacillota</taxon>
        <taxon>Bacilli</taxon>
        <taxon>Bacillales</taxon>
        <taxon>Bacillaceae</taxon>
        <taxon>Gottfriedia</taxon>
    </lineage>
</organism>
<proteinExistence type="predicted"/>
<keyword evidence="1" id="KW-0472">Membrane</keyword>